<gene>
    <name evidence="1" type="ORF">NE857_21790</name>
</gene>
<dbReference type="EMBL" id="CP099837">
    <property type="protein sequence ID" value="USY17951.1"/>
    <property type="molecule type" value="Genomic_DNA"/>
</dbReference>
<dbReference type="RefSeq" id="WP_254417441.1">
    <property type="nucleotide sequence ID" value="NZ_BAAAJB010000011.1"/>
</dbReference>
<protein>
    <submittedName>
        <fullName evidence="1">Uncharacterized protein</fullName>
    </submittedName>
</protein>
<proteinExistence type="predicted"/>
<sequence>MTRGRPIYAAGRMAEMTGYAPLSVVELPARMWNMVFSATAGLGSKATLLSTGRCS</sequence>
<evidence type="ECO:0000313" key="1">
    <source>
        <dbReference type="EMBL" id="USY17951.1"/>
    </source>
</evidence>
<dbReference type="Proteomes" id="UP001055940">
    <property type="component" value="Chromosome"/>
</dbReference>
<name>A0ABY5D4C0_9ACTN</name>
<keyword evidence="2" id="KW-1185">Reference proteome</keyword>
<reference evidence="1" key="1">
    <citation type="submission" date="2022-06" db="EMBL/GenBank/DDBJ databases">
        <authorList>
            <person name="Ping M."/>
        </authorList>
    </citation>
    <scope>NUCLEOTIDE SEQUENCE</scope>
    <source>
        <strain evidence="1">JCM11759T</strain>
    </source>
</reference>
<organism evidence="1 2">
    <name type="scientific">Nocardiopsis exhalans</name>
    <dbReference type="NCBI Taxonomy" id="163604"/>
    <lineage>
        <taxon>Bacteria</taxon>
        <taxon>Bacillati</taxon>
        <taxon>Actinomycetota</taxon>
        <taxon>Actinomycetes</taxon>
        <taxon>Streptosporangiales</taxon>
        <taxon>Nocardiopsidaceae</taxon>
        <taxon>Nocardiopsis</taxon>
    </lineage>
</organism>
<accession>A0ABY5D4C0</accession>
<evidence type="ECO:0000313" key="2">
    <source>
        <dbReference type="Proteomes" id="UP001055940"/>
    </source>
</evidence>